<keyword evidence="2" id="KW-1185">Reference proteome</keyword>
<evidence type="ECO:0000313" key="2">
    <source>
        <dbReference type="Proteomes" id="UP000799755"/>
    </source>
</evidence>
<dbReference type="EMBL" id="MU003540">
    <property type="protein sequence ID" value="KAF2464044.1"/>
    <property type="molecule type" value="Genomic_DNA"/>
</dbReference>
<accession>A0ACB6QAP9</accession>
<name>A0ACB6QAP9_9PLEO</name>
<gene>
    <name evidence="1" type="ORF">BDR25DRAFT_99113</name>
</gene>
<evidence type="ECO:0000313" key="1">
    <source>
        <dbReference type="EMBL" id="KAF2464044.1"/>
    </source>
</evidence>
<protein>
    <submittedName>
        <fullName evidence="1">Uncharacterized protein</fullName>
    </submittedName>
</protein>
<comment type="caution">
    <text evidence="1">The sequence shown here is derived from an EMBL/GenBank/DDBJ whole genome shotgun (WGS) entry which is preliminary data.</text>
</comment>
<reference evidence="1" key="1">
    <citation type="journal article" date="2020" name="Stud. Mycol.">
        <title>101 Dothideomycetes genomes: a test case for predicting lifestyles and emergence of pathogens.</title>
        <authorList>
            <person name="Haridas S."/>
            <person name="Albert R."/>
            <person name="Binder M."/>
            <person name="Bloem J."/>
            <person name="Labutti K."/>
            <person name="Salamov A."/>
            <person name="Andreopoulos B."/>
            <person name="Baker S."/>
            <person name="Barry K."/>
            <person name="Bills G."/>
            <person name="Bluhm B."/>
            <person name="Cannon C."/>
            <person name="Castanera R."/>
            <person name="Culley D."/>
            <person name="Daum C."/>
            <person name="Ezra D."/>
            <person name="Gonzalez J."/>
            <person name="Henrissat B."/>
            <person name="Kuo A."/>
            <person name="Liang C."/>
            <person name="Lipzen A."/>
            <person name="Lutzoni F."/>
            <person name="Magnuson J."/>
            <person name="Mondo S."/>
            <person name="Nolan M."/>
            <person name="Ohm R."/>
            <person name="Pangilinan J."/>
            <person name="Park H.-J."/>
            <person name="Ramirez L."/>
            <person name="Alfaro M."/>
            <person name="Sun H."/>
            <person name="Tritt A."/>
            <person name="Yoshinaga Y."/>
            <person name="Zwiers L.-H."/>
            <person name="Turgeon B."/>
            <person name="Goodwin S."/>
            <person name="Spatafora J."/>
            <person name="Crous P."/>
            <person name="Grigoriev I."/>
        </authorList>
    </citation>
    <scope>NUCLEOTIDE SEQUENCE</scope>
    <source>
        <strain evidence="1">ATCC 200398</strain>
    </source>
</reference>
<organism evidence="1 2">
    <name type="scientific">Lindgomyces ingoldianus</name>
    <dbReference type="NCBI Taxonomy" id="673940"/>
    <lineage>
        <taxon>Eukaryota</taxon>
        <taxon>Fungi</taxon>
        <taxon>Dikarya</taxon>
        <taxon>Ascomycota</taxon>
        <taxon>Pezizomycotina</taxon>
        <taxon>Dothideomycetes</taxon>
        <taxon>Pleosporomycetidae</taxon>
        <taxon>Pleosporales</taxon>
        <taxon>Lindgomycetaceae</taxon>
        <taxon>Lindgomyces</taxon>
    </lineage>
</organism>
<dbReference type="Proteomes" id="UP000799755">
    <property type="component" value="Unassembled WGS sequence"/>
</dbReference>
<sequence>MPLVRHSKSNAKGRETCIPYSTSENGKRNRVYLLKNGLVSMKTPRDMVKIAISNSTNSPILCLPAEIRAKIFRFALSGPDIELIGGDAGHIYMKIPTKYTSIVQQYAFGLLQTCRQIYAEAATLVYSENTFVFQEANLVQRWLRRRLPAQKMVVESIKVPRRYYERIAYGTIPRTSANFPALKFLVIVKDLEERKISIGPRPPGPRIRVSFRRGYTEAEDQKLAGRVQAREKAGLKVILEKEHGEIAFAVHF</sequence>
<proteinExistence type="predicted"/>